<dbReference type="PROSITE" id="PS51098">
    <property type="entry name" value="PTS_EIIB_TYPE_1"/>
    <property type="match status" value="1"/>
</dbReference>
<dbReference type="RefSeq" id="WP_034618136.1">
    <property type="nucleotide sequence ID" value="NZ_JSUM01000025.1"/>
</dbReference>
<dbReference type="InterPro" id="IPR018113">
    <property type="entry name" value="PTrfase_EIIB_Cys"/>
</dbReference>
<dbReference type="InterPro" id="IPR001996">
    <property type="entry name" value="PTS_IIB_1"/>
</dbReference>
<dbReference type="GO" id="GO:0008982">
    <property type="term" value="F:protein-N(PI)-phosphohistidine-sugar phosphotransferase activity"/>
    <property type="evidence" value="ECO:0007669"/>
    <property type="project" value="InterPro"/>
</dbReference>
<feature type="transmembrane region" description="Helical" evidence="12">
    <location>
        <begin position="183"/>
        <end position="203"/>
    </location>
</feature>
<evidence type="ECO:0000256" key="5">
    <source>
        <dbReference type="ARBA" id="ARBA00022679"/>
    </source>
</evidence>
<feature type="active site" description="Phosphocysteine intermediate; for EIIB activity" evidence="11">
    <location>
        <position position="482"/>
    </location>
</feature>
<evidence type="ECO:0000256" key="11">
    <source>
        <dbReference type="PROSITE-ProRule" id="PRU00421"/>
    </source>
</evidence>
<gene>
    <name evidence="15" type="ORF">OA57_11820</name>
</gene>
<dbReference type="InterPro" id="IPR036878">
    <property type="entry name" value="Glu_permease_IIB"/>
</dbReference>
<organism evidence="15 16">
    <name type="scientific">Chelonobacter oris</name>
    <dbReference type="NCBI Taxonomy" id="505317"/>
    <lineage>
        <taxon>Bacteria</taxon>
        <taxon>Pseudomonadati</taxon>
        <taxon>Pseudomonadota</taxon>
        <taxon>Gammaproteobacteria</taxon>
        <taxon>Pasteurellales</taxon>
        <taxon>Pasteurellaceae</taxon>
        <taxon>Chelonobacter</taxon>
    </lineage>
</organism>
<evidence type="ECO:0008006" key="17">
    <source>
        <dbReference type="Google" id="ProtNLM"/>
    </source>
</evidence>
<dbReference type="SUPFAM" id="SSF55604">
    <property type="entry name" value="Glucose permease domain IIB"/>
    <property type="match status" value="1"/>
</dbReference>
<dbReference type="Pfam" id="PF00367">
    <property type="entry name" value="PTS_EIIB"/>
    <property type="match status" value="1"/>
</dbReference>
<evidence type="ECO:0000259" key="13">
    <source>
        <dbReference type="PROSITE" id="PS51098"/>
    </source>
</evidence>
<feature type="transmembrane region" description="Helical" evidence="12">
    <location>
        <begin position="325"/>
        <end position="348"/>
    </location>
</feature>
<accession>A0A0A3AJ27</accession>
<dbReference type="GO" id="GO:0009401">
    <property type="term" value="P:phosphoenolpyruvate-dependent sugar phosphotransferase system"/>
    <property type="evidence" value="ECO:0007669"/>
    <property type="project" value="UniProtKB-KW"/>
</dbReference>
<keyword evidence="4" id="KW-0762">Sugar transport</keyword>
<keyword evidence="6" id="KW-0598">Phosphotransferase system</keyword>
<proteinExistence type="predicted"/>
<dbReference type="Proteomes" id="UP000030380">
    <property type="component" value="Unassembled WGS sequence"/>
</dbReference>
<dbReference type="Pfam" id="PF02378">
    <property type="entry name" value="PTS_EIIC"/>
    <property type="match status" value="1"/>
</dbReference>
<feature type="transmembrane region" description="Helical" evidence="12">
    <location>
        <begin position="355"/>
        <end position="379"/>
    </location>
</feature>
<dbReference type="OrthoDB" id="7571469at2"/>
<evidence type="ECO:0000256" key="12">
    <source>
        <dbReference type="SAM" id="Phobius"/>
    </source>
</evidence>
<evidence type="ECO:0000256" key="8">
    <source>
        <dbReference type="ARBA" id="ARBA00022777"/>
    </source>
</evidence>
<evidence type="ECO:0000256" key="4">
    <source>
        <dbReference type="ARBA" id="ARBA00022597"/>
    </source>
</evidence>
<dbReference type="InterPro" id="IPR013013">
    <property type="entry name" value="PTS_EIIC_1"/>
</dbReference>
<name>A0A0A3AJ27_9PAST</name>
<feature type="domain" description="PTS EIIC type-1" evidence="14">
    <location>
        <begin position="5"/>
        <end position="433"/>
    </location>
</feature>
<evidence type="ECO:0000256" key="9">
    <source>
        <dbReference type="ARBA" id="ARBA00022989"/>
    </source>
</evidence>
<keyword evidence="9 12" id="KW-1133">Transmembrane helix</keyword>
<feature type="transmembrane region" description="Helical" evidence="12">
    <location>
        <begin position="20"/>
        <end position="44"/>
    </location>
</feature>
<dbReference type="PANTHER" id="PTHR30009:SF20">
    <property type="entry name" value="PTS SYSTEM GLUCOSE-SPECIFIC EIICB COMPONENT-RELATED"/>
    <property type="match status" value="1"/>
</dbReference>
<keyword evidence="16" id="KW-1185">Reference proteome</keyword>
<dbReference type="AlphaFoldDB" id="A0A0A3AJ27"/>
<dbReference type="PROSITE" id="PS51103">
    <property type="entry name" value="PTS_EIIC_TYPE_1"/>
    <property type="match status" value="1"/>
</dbReference>
<dbReference type="NCBIfam" id="TIGR00826">
    <property type="entry name" value="EIIB_glc"/>
    <property type="match status" value="1"/>
</dbReference>
<dbReference type="EMBL" id="JSUM01000025">
    <property type="protein sequence ID" value="KGQ69403.1"/>
    <property type="molecule type" value="Genomic_DNA"/>
</dbReference>
<dbReference type="CDD" id="cd00212">
    <property type="entry name" value="PTS_IIB_glc"/>
    <property type="match status" value="1"/>
</dbReference>
<feature type="transmembrane region" description="Helical" evidence="12">
    <location>
        <begin position="95"/>
        <end position="115"/>
    </location>
</feature>
<keyword evidence="10 12" id="KW-0472">Membrane</keyword>
<feature type="transmembrane region" description="Helical" evidence="12">
    <location>
        <begin position="139"/>
        <end position="162"/>
    </location>
</feature>
<evidence type="ECO:0000313" key="15">
    <source>
        <dbReference type="EMBL" id="KGQ69403.1"/>
    </source>
</evidence>
<dbReference type="STRING" id="505317.OA57_11820"/>
<dbReference type="GO" id="GO:0005886">
    <property type="term" value="C:plasma membrane"/>
    <property type="evidence" value="ECO:0007669"/>
    <property type="project" value="UniProtKB-SubCell"/>
</dbReference>
<evidence type="ECO:0000256" key="7">
    <source>
        <dbReference type="ARBA" id="ARBA00022692"/>
    </source>
</evidence>
<dbReference type="PROSITE" id="PS01035">
    <property type="entry name" value="PTS_EIIB_TYPE_1_CYS"/>
    <property type="match status" value="1"/>
</dbReference>
<dbReference type="Gene3D" id="3.30.1360.60">
    <property type="entry name" value="Glucose permease domain IIB"/>
    <property type="match status" value="1"/>
</dbReference>
<feature type="domain" description="PTS EIIB type-1" evidence="13">
    <location>
        <begin position="460"/>
        <end position="541"/>
    </location>
</feature>
<keyword evidence="8" id="KW-0418">Kinase</keyword>
<keyword evidence="7 12" id="KW-0812">Transmembrane</keyword>
<dbReference type="PANTHER" id="PTHR30009">
    <property type="entry name" value="CYTOCHROME C-TYPE SYNTHESIS PROTEIN AND PTS TRANSMEMBRANE COMPONENT"/>
    <property type="match status" value="1"/>
</dbReference>
<keyword evidence="2" id="KW-0813">Transport</keyword>
<dbReference type="InterPro" id="IPR050429">
    <property type="entry name" value="PTS_Glucose_EIICBA"/>
</dbReference>
<evidence type="ECO:0000256" key="6">
    <source>
        <dbReference type="ARBA" id="ARBA00022683"/>
    </source>
</evidence>
<feature type="transmembrane region" description="Helical" evidence="12">
    <location>
        <begin position="209"/>
        <end position="231"/>
    </location>
</feature>
<evidence type="ECO:0000259" key="14">
    <source>
        <dbReference type="PROSITE" id="PS51103"/>
    </source>
</evidence>
<comment type="subcellular location">
    <subcellularLocation>
        <location evidence="1">Cell membrane</location>
        <topology evidence="1">Multi-pass membrane protein</topology>
    </subcellularLocation>
</comment>
<feature type="transmembrane region" description="Helical" evidence="12">
    <location>
        <begin position="64"/>
        <end position="88"/>
    </location>
</feature>
<feature type="transmembrane region" description="Helical" evidence="12">
    <location>
        <begin position="399"/>
        <end position="421"/>
    </location>
</feature>
<evidence type="ECO:0000313" key="16">
    <source>
        <dbReference type="Proteomes" id="UP000030380"/>
    </source>
</evidence>
<protein>
    <recommendedName>
        <fullName evidence="17">PTS glucose transporter subunit IIB</fullName>
    </recommendedName>
</protein>
<dbReference type="GO" id="GO:0016301">
    <property type="term" value="F:kinase activity"/>
    <property type="evidence" value="ECO:0007669"/>
    <property type="project" value="UniProtKB-KW"/>
</dbReference>
<keyword evidence="3" id="KW-1003">Cell membrane</keyword>
<keyword evidence="5" id="KW-0808">Transferase</keyword>
<evidence type="ECO:0000256" key="3">
    <source>
        <dbReference type="ARBA" id="ARBA00022475"/>
    </source>
</evidence>
<dbReference type="GO" id="GO:0090563">
    <property type="term" value="F:protein-phosphocysteine-sugar phosphotransferase activity"/>
    <property type="evidence" value="ECO:0007669"/>
    <property type="project" value="TreeGrafter"/>
</dbReference>
<dbReference type="InterPro" id="IPR003352">
    <property type="entry name" value="PTS_EIIC"/>
</dbReference>
<feature type="transmembrane region" description="Helical" evidence="12">
    <location>
        <begin position="295"/>
        <end position="313"/>
    </location>
</feature>
<sequence>MKNQSNSFEILQKMAKSFFLPISILPFVGILLGLGASFTNPATIASYHLEWLLGEGCFPVMLNIFKSVGVVVFGNLPLLFAMAVALGLAKQEKAVAVFAAGISFIAMHATINVLLNAKGVLLPDGSISPGIAPGRLTDVLGITSLQLGVFGGIVSGMIVSYLHNRFYKIQLPSMLSFFSGTRFVPIISILSAIILGFIFEIIWPIVQIGIASLGDIVMNSGLFGTFLFGVIERALIPFGLHHAFYIPIWQTELGGSMEVAGKLYFGAQNIYFAQLADPNTTHFNMDAVKFLVGKYPFMMGGLLGAALAMYHTVKKERRTFVKGLYLSAALTSFLTGITEPIEFTFLFLAPALFGVHVLLAGTAFAACYLLNIAVGTTFSDGLLDFTVFGLLQGAEKTNYPLLLILIAVYAVIYYFIFRYFIVKWNILVPGREQDFAAENAKLYTKDDYKNKNNVNASQQDQRSQAILTAVGGAKNVLDIDNCATRLRLTLQDGSLIDDAALKNTGASGVIKRGNAIQIIYGPTVSVIKSDFEEYVNLVIETA</sequence>
<reference evidence="15 16" key="1">
    <citation type="submission" date="2014-11" db="EMBL/GenBank/DDBJ databases">
        <title>Draft genome sequence of Chelonobacter oris 1662T, associated with respiratory disease in Hermann's Tortoises.</title>
        <authorList>
            <person name="Kudirkiene E."/>
            <person name="Hansen M.J."/>
            <person name="Bojesen A.M."/>
        </authorList>
    </citation>
    <scope>NUCLEOTIDE SEQUENCE [LARGE SCALE GENOMIC DNA]</scope>
    <source>
        <strain evidence="15 16">1662</strain>
    </source>
</reference>
<comment type="caution">
    <text evidence="15">The sequence shown here is derived from an EMBL/GenBank/DDBJ whole genome shotgun (WGS) entry which is preliminary data.</text>
</comment>
<evidence type="ECO:0000256" key="10">
    <source>
        <dbReference type="ARBA" id="ARBA00023136"/>
    </source>
</evidence>
<evidence type="ECO:0000256" key="2">
    <source>
        <dbReference type="ARBA" id="ARBA00022448"/>
    </source>
</evidence>
<evidence type="ECO:0000256" key="1">
    <source>
        <dbReference type="ARBA" id="ARBA00004651"/>
    </source>
</evidence>